<dbReference type="RefSeq" id="WP_185076289.1">
    <property type="nucleotide sequence ID" value="NZ_JACHMB010000001.1"/>
</dbReference>
<dbReference type="AlphaFoldDB" id="A0A7W9GGM6"/>
<keyword evidence="2" id="KW-1185">Reference proteome</keyword>
<comment type="caution">
    <text evidence="1">The sequence shown here is derived from an EMBL/GenBank/DDBJ whole genome shotgun (WGS) entry which is preliminary data.</text>
</comment>
<name>A0A7W9GGM6_9ACTN</name>
<protein>
    <submittedName>
        <fullName evidence="1">Uncharacterized protein</fullName>
    </submittedName>
</protein>
<evidence type="ECO:0000313" key="2">
    <source>
        <dbReference type="Proteomes" id="UP000579153"/>
    </source>
</evidence>
<evidence type="ECO:0000313" key="1">
    <source>
        <dbReference type="EMBL" id="MBB5783338.1"/>
    </source>
</evidence>
<dbReference type="Proteomes" id="UP000579153">
    <property type="component" value="Unassembled WGS sequence"/>
</dbReference>
<reference evidence="1 2" key="1">
    <citation type="submission" date="2020-08" db="EMBL/GenBank/DDBJ databases">
        <title>Sequencing the genomes of 1000 actinobacteria strains.</title>
        <authorList>
            <person name="Klenk H.-P."/>
        </authorList>
    </citation>
    <scope>NUCLEOTIDE SEQUENCE [LARGE SCALE GENOMIC DNA]</scope>
    <source>
        <strain evidence="1 2">DSM 45507</strain>
    </source>
</reference>
<organism evidence="1 2">
    <name type="scientific">Nonomuraea jabiensis</name>
    <dbReference type="NCBI Taxonomy" id="882448"/>
    <lineage>
        <taxon>Bacteria</taxon>
        <taxon>Bacillati</taxon>
        <taxon>Actinomycetota</taxon>
        <taxon>Actinomycetes</taxon>
        <taxon>Streptosporangiales</taxon>
        <taxon>Streptosporangiaceae</taxon>
        <taxon>Nonomuraea</taxon>
    </lineage>
</organism>
<sequence>MAEPELALHLTLAPAADTITVTARFGGLTGRAGLPFLQVPRVIASVPGQDYRAQDVIATTTSASCT</sequence>
<gene>
    <name evidence="1" type="ORF">HD596_010094</name>
</gene>
<proteinExistence type="predicted"/>
<accession>A0A7W9GGM6</accession>
<dbReference type="EMBL" id="JACHMB010000001">
    <property type="protein sequence ID" value="MBB5783338.1"/>
    <property type="molecule type" value="Genomic_DNA"/>
</dbReference>